<keyword evidence="3" id="KW-1185">Reference proteome</keyword>
<feature type="compositionally biased region" description="Basic and acidic residues" evidence="1">
    <location>
        <begin position="40"/>
        <end position="56"/>
    </location>
</feature>
<organism evidence="2 3">
    <name type="scientific">Peronospora belbahrii</name>
    <dbReference type="NCBI Taxonomy" id="622444"/>
    <lineage>
        <taxon>Eukaryota</taxon>
        <taxon>Sar</taxon>
        <taxon>Stramenopiles</taxon>
        <taxon>Oomycota</taxon>
        <taxon>Peronosporomycetes</taxon>
        <taxon>Peronosporales</taxon>
        <taxon>Peronosporaceae</taxon>
        <taxon>Peronospora</taxon>
    </lineage>
</organism>
<dbReference type="Proteomes" id="UP001158986">
    <property type="component" value="Unassembled WGS sequence"/>
</dbReference>
<proteinExistence type="predicted"/>
<feature type="region of interest" description="Disordered" evidence="1">
    <location>
        <begin position="27"/>
        <end position="56"/>
    </location>
</feature>
<evidence type="ECO:0000313" key="2">
    <source>
        <dbReference type="EMBL" id="CAH0521583.1"/>
    </source>
</evidence>
<evidence type="ECO:0000256" key="1">
    <source>
        <dbReference type="SAM" id="MobiDB-lite"/>
    </source>
</evidence>
<dbReference type="Gene3D" id="2.40.10.10">
    <property type="entry name" value="Trypsin-like serine proteases"/>
    <property type="match status" value="1"/>
</dbReference>
<dbReference type="EMBL" id="CAKLCB010000381">
    <property type="protein sequence ID" value="CAH0521583.1"/>
    <property type="molecule type" value="Genomic_DNA"/>
</dbReference>
<name>A0ABN8D9S8_9STRA</name>
<dbReference type="InterPro" id="IPR043504">
    <property type="entry name" value="Peptidase_S1_PA_chymotrypsin"/>
</dbReference>
<gene>
    <name evidence="2" type="ORF">PBS001_LOCUS8029</name>
</gene>
<evidence type="ECO:0000313" key="3">
    <source>
        <dbReference type="Proteomes" id="UP001158986"/>
    </source>
</evidence>
<reference evidence="2 3" key="1">
    <citation type="submission" date="2021-11" db="EMBL/GenBank/DDBJ databases">
        <authorList>
            <person name="Islam A."/>
            <person name="Islam S."/>
            <person name="Flora M.S."/>
            <person name="Rahman M."/>
            <person name="Ziaur R.M."/>
            <person name="Epstein J.H."/>
            <person name="Hassan M."/>
            <person name="Klassen M."/>
            <person name="Woodard K."/>
            <person name="Webb A."/>
            <person name="Webby R.J."/>
            <person name="El Zowalaty M.E."/>
        </authorList>
    </citation>
    <scope>NUCLEOTIDE SEQUENCE [LARGE SCALE GENOMIC DNA]</scope>
    <source>
        <strain evidence="2">Pbs1</strain>
    </source>
</reference>
<evidence type="ECO:0008006" key="4">
    <source>
        <dbReference type="Google" id="ProtNLM"/>
    </source>
</evidence>
<sequence>MSTVCTRGEEDKYLCNDDIGVPLIKTKSNKGSDDDNCSNDAKKSYDDAKDSYDAKDSGDVLIGLSRSNTNSACRDKGLSFVYSRVSSALAWINSVTEVNDFNDKGFES</sequence>
<comment type="caution">
    <text evidence="2">The sequence shown here is derived from an EMBL/GenBank/DDBJ whole genome shotgun (WGS) entry which is preliminary data.</text>
</comment>
<protein>
    <recommendedName>
        <fullName evidence="4">Peptidase S1 domain-containing protein</fullName>
    </recommendedName>
</protein>
<accession>A0ABN8D9S8</accession>